<dbReference type="Proteomes" id="UP001163324">
    <property type="component" value="Chromosome 9"/>
</dbReference>
<evidence type="ECO:0000313" key="2">
    <source>
        <dbReference type="Proteomes" id="UP001163324"/>
    </source>
</evidence>
<keyword evidence="2" id="KW-1185">Reference proteome</keyword>
<organism evidence="1 2">
    <name type="scientific">Trichothecium roseum</name>
    <dbReference type="NCBI Taxonomy" id="47278"/>
    <lineage>
        <taxon>Eukaryota</taxon>
        <taxon>Fungi</taxon>
        <taxon>Dikarya</taxon>
        <taxon>Ascomycota</taxon>
        <taxon>Pezizomycotina</taxon>
        <taxon>Sordariomycetes</taxon>
        <taxon>Hypocreomycetidae</taxon>
        <taxon>Hypocreales</taxon>
        <taxon>Hypocreales incertae sedis</taxon>
        <taxon>Trichothecium</taxon>
    </lineage>
</organism>
<comment type="caution">
    <text evidence="1">The sequence shown here is derived from an EMBL/GenBank/DDBJ whole genome shotgun (WGS) entry which is preliminary data.</text>
</comment>
<dbReference type="EMBL" id="CM047948">
    <property type="protein sequence ID" value="KAI9896178.1"/>
    <property type="molecule type" value="Genomic_DNA"/>
</dbReference>
<reference evidence="1" key="1">
    <citation type="submission" date="2022-10" db="EMBL/GenBank/DDBJ databases">
        <title>Complete Genome of Trichothecium roseum strain YXFP-22015, a Plant Pathogen Isolated from Citrus.</title>
        <authorList>
            <person name="Wang Y."/>
            <person name="Zhu L."/>
        </authorList>
    </citation>
    <scope>NUCLEOTIDE SEQUENCE</scope>
    <source>
        <strain evidence="1">YXFP-22015</strain>
    </source>
</reference>
<sequence length="262" mass="28010">MTSRTTLTAALLGAGTALASCPPGFKNVVFNGGYSPSQFPLIQGAENYVTFDLGTNAGQIPMMAFASDVAAAVDMVNSASAPEYMLTFNEPDYSYMGVTPTMTPQEAADAIRPLLDSPGTGGTKFIAPVTADPTSSWLTDFYAACGCQDFFHAYNIHVYLPEAQQTIQKLTDFRGKFPDKPVWVTELAPGNANPACSLGWDAVEAYMGDVFAWAAGTGWVEKVFWNSGNQIRGDDTNVCNSYLLDEGNQPTPLLAAYTAVQC</sequence>
<accession>A0ACC0UPZ9</accession>
<gene>
    <name evidence="1" type="ORF">N3K66_008350</name>
</gene>
<proteinExistence type="predicted"/>
<name>A0ACC0UPZ9_9HYPO</name>
<protein>
    <submittedName>
        <fullName evidence="1">Uncharacterized protein</fullName>
    </submittedName>
</protein>
<evidence type="ECO:0000313" key="1">
    <source>
        <dbReference type="EMBL" id="KAI9896178.1"/>
    </source>
</evidence>